<sequence>MTTQKNDYKLRLQFDGDQISDVLLYRFEHNGKDAMTKQGRYTGCIQFNAGDTIEVEVTMTATPDELRKVSGVQVISLDLVSQPNVRHEIESFSPFEMDQVTKCLVGDWSEPKQSTDPSTGISTWVSTWSGDTLTVVAEKGFWQLSGFLGVAVYQNMGDDIVRIPRVLSFDPETGSGDGTNPH</sequence>
<accession>A0A1G7A515</accession>
<dbReference type="AlphaFoldDB" id="A0A1G7A515"/>
<evidence type="ECO:0000313" key="1">
    <source>
        <dbReference type="EMBL" id="SDE09841.1"/>
    </source>
</evidence>
<evidence type="ECO:0000313" key="2">
    <source>
        <dbReference type="Proteomes" id="UP000183685"/>
    </source>
</evidence>
<dbReference type="Proteomes" id="UP000183685">
    <property type="component" value="Unassembled WGS sequence"/>
</dbReference>
<dbReference type="OrthoDB" id="8701971at2"/>
<proteinExistence type="predicted"/>
<keyword evidence="2" id="KW-1185">Reference proteome</keyword>
<name>A0A1G7A515_9PROT</name>
<protein>
    <submittedName>
        <fullName evidence="1">Uncharacterized protein</fullName>
    </submittedName>
</protein>
<reference evidence="1 2" key="1">
    <citation type="submission" date="2016-10" db="EMBL/GenBank/DDBJ databases">
        <authorList>
            <person name="de Groot N.N."/>
        </authorList>
    </citation>
    <scope>NUCLEOTIDE SEQUENCE [LARGE SCALE GENOMIC DNA]</scope>
    <source>
        <strain evidence="1 2">CGMCC 1.9109</strain>
    </source>
</reference>
<dbReference type="EMBL" id="FNAK01000004">
    <property type="protein sequence ID" value="SDE09841.1"/>
    <property type="molecule type" value="Genomic_DNA"/>
</dbReference>
<dbReference type="RefSeq" id="WP_068303986.1">
    <property type="nucleotide sequence ID" value="NZ_FNAK01000004.1"/>
</dbReference>
<gene>
    <name evidence="1" type="ORF">SAMN04488071_2089</name>
</gene>
<organism evidence="1 2">
    <name type="scientific">Kordiimonas lacus</name>
    <dbReference type="NCBI Taxonomy" id="637679"/>
    <lineage>
        <taxon>Bacteria</taxon>
        <taxon>Pseudomonadati</taxon>
        <taxon>Pseudomonadota</taxon>
        <taxon>Alphaproteobacteria</taxon>
        <taxon>Kordiimonadales</taxon>
        <taxon>Kordiimonadaceae</taxon>
        <taxon>Kordiimonas</taxon>
    </lineage>
</organism>